<accession>A0AAV7VJL9</accession>
<evidence type="ECO:0000313" key="2">
    <source>
        <dbReference type="EMBL" id="KAJ1201502.1"/>
    </source>
</evidence>
<keyword evidence="3" id="KW-1185">Reference proteome</keyword>
<comment type="caution">
    <text evidence="2">The sequence shown here is derived from an EMBL/GenBank/DDBJ whole genome shotgun (WGS) entry which is preliminary data.</text>
</comment>
<organism evidence="2 3">
    <name type="scientific">Pleurodeles waltl</name>
    <name type="common">Iberian ribbed newt</name>
    <dbReference type="NCBI Taxonomy" id="8319"/>
    <lineage>
        <taxon>Eukaryota</taxon>
        <taxon>Metazoa</taxon>
        <taxon>Chordata</taxon>
        <taxon>Craniata</taxon>
        <taxon>Vertebrata</taxon>
        <taxon>Euteleostomi</taxon>
        <taxon>Amphibia</taxon>
        <taxon>Batrachia</taxon>
        <taxon>Caudata</taxon>
        <taxon>Salamandroidea</taxon>
        <taxon>Salamandridae</taxon>
        <taxon>Pleurodelinae</taxon>
        <taxon>Pleurodeles</taxon>
    </lineage>
</organism>
<evidence type="ECO:0000313" key="3">
    <source>
        <dbReference type="Proteomes" id="UP001066276"/>
    </source>
</evidence>
<feature type="region of interest" description="Disordered" evidence="1">
    <location>
        <begin position="34"/>
        <end position="67"/>
    </location>
</feature>
<gene>
    <name evidence="2" type="ORF">NDU88_005311</name>
</gene>
<proteinExistence type="predicted"/>
<evidence type="ECO:0000256" key="1">
    <source>
        <dbReference type="SAM" id="MobiDB-lite"/>
    </source>
</evidence>
<dbReference type="Proteomes" id="UP001066276">
    <property type="component" value="Chromosome 2_1"/>
</dbReference>
<reference evidence="2" key="1">
    <citation type="journal article" date="2022" name="bioRxiv">
        <title>Sequencing and chromosome-scale assembly of the giantPleurodeles waltlgenome.</title>
        <authorList>
            <person name="Brown T."/>
            <person name="Elewa A."/>
            <person name="Iarovenko S."/>
            <person name="Subramanian E."/>
            <person name="Araus A.J."/>
            <person name="Petzold A."/>
            <person name="Susuki M."/>
            <person name="Suzuki K.-i.T."/>
            <person name="Hayashi T."/>
            <person name="Toyoda A."/>
            <person name="Oliveira C."/>
            <person name="Osipova E."/>
            <person name="Leigh N.D."/>
            <person name="Simon A."/>
            <person name="Yun M.H."/>
        </authorList>
    </citation>
    <scope>NUCLEOTIDE SEQUENCE</scope>
    <source>
        <strain evidence="2">20211129_DDA</strain>
        <tissue evidence="2">Liver</tissue>
    </source>
</reference>
<name>A0AAV7VJL9_PLEWA</name>
<dbReference type="EMBL" id="JANPWB010000003">
    <property type="protein sequence ID" value="KAJ1201502.1"/>
    <property type="molecule type" value="Genomic_DNA"/>
</dbReference>
<sequence>MSTSGAVFSDPEDLSTLQRISETPDITGLLKAREIKEERRPLQPTQQQQEQRKTNELTAMWEDENST</sequence>
<feature type="region of interest" description="Disordered" evidence="1">
    <location>
        <begin position="1"/>
        <end position="22"/>
    </location>
</feature>
<dbReference type="AlphaFoldDB" id="A0AAV7VJL9"/>
<protein>
    <submittedName>
        <fullName evidence="2">Uncharacterized protein</fullName>
    </submittedName>
</protein>